<keyword evidence="3" id="KW-1185">Reference proteome</keyword>
<reference evidence="3" key="1">
    <citation type="journal article" date="2019" name="Int. J. Syst. Evol. Microbiol.">
        <title>The Global Catalogue of Microorganisms (GCM) 10K type strain sequencing project: providing services to taxonomists for standard genome sequencing and annotation.</title>
        <authorList>
            <consortium name="The Broad Institute Genomics Platform"/>
            <consortium name="The Broad Institute Genome Sequencing Center for Infectious Disease"/>
            <person name="Wu L."/>
            <person name="Ma J."/>
        </authorList>
    </citation>
    <scope>NUCLEOTIDE SEQUENCE [LARGE SCALE GENOMIC DNA]</scope>
    <source>
        <strain evidence="3">NBRC 108725</strain>
    </source>
</reference>
<feature type="region of interest" description="Disordered" evidence="1">
    <location>
        <begin position="1"/>
        <end position="31"/>
    </location>
</feature>
<evidence type="ECO:0000313" key="2">
    <source>
        <dbReference type="EMBL" id="BDZ47652.1"/>
    </source>
</evidence>
<dbReference type="InterPro" id="IPR029032">
    <property type="entry name" value="AhpD-like"/>
</dbReference>
<dbReference type="EMBL" id="AP027731">
    <property type="protein sequence ID" value="BDZ47652.1"/>
    <property type="molecule type" value="Genomic_DNA"/>
</dbReference>
<sequence>MRFSLGNGGVSAQYDAPPRREGGGPGQGWAGRPRLTPMDFLPIPQADDLSAEARTARAQLIESHGRISNLRAALLGHVPSFRAYLEWYTLKDELVAVIGERAVSLFSYAISDEYGCDACSLFFRRVLEGAGRTPTARPPASGTAC</sequence>
<proteinExistence type="predicted"/>
<organism evidence="2 3">
    <name type="scientific">Naasia aerilata</name>
    <dbReference type="NCBI Taxonomy" id="1162966"/>
    <lineage>
        <taxon>Bacteria</taxon>
        <taxon>Bacillati</taxon>
        <taxon>Actinomycetota</taxon>
        <taxon>Actinomycetes</taxon>
        <taxon>Micrococcales</taxon>
        <taxon>Microbacteriaceae</taxon>
        <taxon>Naasia</taxon>
    </lineage>
</organism>
<evidence type="ECO:0000313" key="3">
    <source>
        <dbReference type="Proteomes" id="UP001321498"/>
    </source>
</evidence>
<evidence type="ECO:0000256" key="1">
    <source>
        <dbReference type="SAM" id="MobiDB-lite"/>
    </source>
</evidence>
<protein>
    <submittedName>
        <fullName evidence="2">Uncharacterized protein</fullName>
    </submittedName>
</protein>
<name>A0ABN6XRM2_9MICO</name>
<accession>A0ABN6XRM2</accession>
<dbReference type="SUPFAM" id="SSF69118">
    <property type="entry name" value="AhpD-like"/>
    <property type="match status" value="1"/>
</dbReference>
<dbReference type="Proteomes" id="UP001321498">
    <property type="component" value="Chromosome"/>
</dbReference>
<gene>
    <name evidence="2" type="ORF">GCM10025866_35610</name>
</gene>